<dbReference type="CDD" id="cd09254">
    <property type="entry name" value="AP_delta-COPI_MHD"/>
    <property type="match status" value="1"/>
</dbReference>
<dbReference type="FunFam" id="3.30.450.60:FF:000003">
    <property type="entry name" value="Coatomer subunit delta"/>
    <property type="match status" value="1"/>
</dbReference>
<evidence type="ECO:0000256" key="10">
    <source>
        <dbReference type="RuleBase" id="RU364018"/>
    </source>
</evidence>
<evidence type="ECO:0000256" key="8">
    <source>
        <dbReference type="ARBA" id="ARBA00023136"/>
    </source>
</evidence>
<dbReference type="InterPro" id="IPR011012">
    <property type="entry name" value="Longin-like_dom_sf"/>
</dbReference>
<comment type="similarity">
    <text evidence="1 10">Belongs to the adaptor complexes medium subunit family. Delta-COP subfamily.</text>
</comment>
<reference evidence="14" key="1">
    <citation type="submission" date="2022-07" db="EMBL/GenBank/DDBJ databases">
        <title>Phylogenomic reconstructions and comparative analyses of Kickxellomycotina fungi.</title>
        <authorList>
            <person name="Reynolds N.K."/>
            <person name="Stajich J.E."/>
            <person name="Barry K."/>
            <person name="Grigoriev I.V."/>
            <person name="Crous P."/>
            <person name="Smith M.E."/>
        </authorList>
    </citation>
    <scope>NUCLEOTIDE SEQUENCE</scope>
    <source>
        <strain evidence="14">RSA 567</strain>
    </source>
</reference>
<feature type="compositionally biased region" description="Polar residues" evidence="12">
    <location>
        <begin position="217"/>
        <end position="228"/>
    </location>
</feature>
<keyword evidence="15" id="KW-1185">Reference proteome</keyword>
<dbReference type="OrthoDB" id="10266042at2759"/>
<dbReference type="GO" id="GO:0030126">
    <property type="term" value="C:COPI vesicle coat"/>
    <property type="evidence" value="ECO:0007669"/>
    <property type="project" value="UniProtKB-UniRule"/>
</dbReference>
<gene>
    <name evidence="14" type="primary">RET2</name>
    <name evidence="14" type="ORF">H4R34_002490</name>
</gene>
<keyword evidence="5 10" id="KW-0931">ER-Golgi transport</keyword>
<dbReference type="Proteomes" id="UP001151582">
    <property type="component" value="Unassembled WGS sequence"/>
</dbReference>
<accession>A0A9W8B2N6</accession>
<keyword evidence="6 10" id="KW-0653">Protein transport</keyword>
<evidence type="ECO:0000313" key="14">
    <source>
        <dbReference type="EMBL" id="KAJ1980340.1"/>
    </source>
</evidence>
<name>A0A9W8B2N6_9FUNG</name>
<evidence type="ECO:0000256" key="9">
    <source>
        <dbReference type="ARBA" id="ARBA00023329"/>
    </source>
</evidence>
<keyword evidence="9 10" id="KW-0968">Cytoplasmic vesicle</keyword>
<comment type="subunit">
    <text evidence="2 10">Oligomeric complex that consists of at least the alpha, beta, beta', gamma, delta, epsilon and zeta subunits.</text>
</comment>
<dbReference type="AlphaFoldDB" id="A0A9W8B2N6"/>
<keyword evidence="7 10" id="KW-0333">Golgi apparatus</keyword>
<organism evidence="14 15">
    <name type="scientific">Dimargaris verticillata</name>
    <dbReference type="NCBI Taxonomy" id="2761393"/>
    <lineage>
        <taxon>Eukaryota</taxon>
        <taxon>Fungi</taxon>
        <taxon>Fungi incertae sedis</taxon>
        <taxon>Zoopagomycota</taxon>
        <taxon>Kickxellomycotina</taxon>
        <taxon>Dimargaritomycetes</taxon>
        <taxon>Dimargaritales</taxon>
        <taxon>Dimargaritaceae</taxon>
        <taxon>Dimargaris</taxon>
    </lineage>
</organism>
<evidence type="ECO:0000313" key="15">
    <source>
        <dbReference type="Proteomes" id="UP001151582"/>
    </source>
</evidence>
<evidence type="ECO:0000256" key="3">
    <source>
        <dbReference type="ARBA" id="ARBA00022448"/>
    </source>
</evidence>
<keyword evidence="4 10" id="KW-0963">Cytoplasm</keyword>
<evidence type="ECO:0000256" key="11">
    <source>
        <dbReference type="RuleBase" id="RU366052"/>
    </source>
</evidence>
<keyword evidence="3 10" id="KW-0813">Transport</keyword>
<evidence type="ECO:0000256" key="7">
    <source>
        <dbReference type="ARBA" id="ARBA00023034"/>
    </source>
</evidence>
<dbReference type="Gene3D" id="3.30.450.60">
    <property type="match status" value="1"/>
</dbReference>
<dbReference type="Gene3D" id="2.60.40.1170">
    <property type="entry name" value="Mu homology domain, subdomain B"/>
    <property type="match status" value="2"/>
</dbReference>
<dbReference type="CDD" id="cd14830">
    <property type="entry name" value="Delta_COP_N"/>
    <property type="match status" value="1"/>
</dbReference>
<dbReference type="GO" id="GO:0051645">
    <property type="term" value="P:Golgi localization"/>
    <property type="evidence" value="ECO:0007669"/>
    <property type="project" value="TreeGrafter"/>
</dbReference>
<sequence>MVVLAASLCTKAGKPLVSRQFIDMPRSRIEGLLASFPKLMNAGQQHTTIDTETIRYVYQPMDTLYLVLITNRQSNIVQDIDTLHLFARAATDVCGGGGLHEFVVLDHSFELLCAFDEIINLGLRENVNITLLKTIMEMESQEEKIQEVIAKNKEKEAKAELKRRAKQFDQQRKEAGRKGMGSGSGSLAGSFGSLTNTIKHSYSPIEPTITSFDHEPSSSSYGASSTKPSFKGRGMKLGGKKEKPGSGLFRQESELADDLGTKLSLTEASEPTDVYREEVHIEVEERISAMINRDGGVEAMEVKGELSLLVADAAKGNLRLQVQLTDDESMQIKTHPHIDKKRFQADRVLALKDASRSFPVNQPVGLFKWRFVAHDESSLPITINCWPTPTGDGTTDVNIEYELASTDLELKEVVIAIPLPAGGGHPNIRHVDGEYTLNSRQGTLDWELAVIDGSNSSGTLEFTIPGENVDAVFPVTVAFVAKTPFCDLDVATVANAETGEAITFSKNFTLLADDYRVV</sequence>
<evidence type="ECO:0000256" key="12">
    <source>
        <dbReference type="SAM" id="MobiDB-lite"/>
    </source>
</evidence>
<evidence type="ECO:0000259" key="13">
    <source>
        <dbReference type="PROSITE" id="PS51072"/>
    </source>
</evidence>
<dbReference type="GO" id="GO:0006890">
    <property type="term" value="P:retrograde vesicle-mediated transport, Golgi to endoplasmic reticulum"/>
    <property type="evidence" value="ECO:0007669"/>
    <property type="project" value="UniProtKB-UniRule"/>
</dbReference>
<evidence type="ECO:0000256" key="5">
    <source>
        <dbReference type="ARBA" id="ARBA00022892"/>
    </source>
</evidence>
<dbReference type="GO" id="GO:0000139">
    <property type="term" value="C:Golgi membrane"/>
    <property type="evidence" value="ECO:0007669"/>
    <property type="project" value="UniProtKB-SubCell"/>
</dbReference>
<dbReference type="Pfam" id="PF00928">
    <property type="entry name" value="Adap_comp_sub"/>
    <property type="match status" value="1"/>
</dbReference>
<feature type="region of interest" description="Disordered" evidence="12">
    <location>
        <begin position="207"/>
        <end position="247"/>
    </location>
</feature>
<dbReference type="InterPro" id="IPR028565">
    <property type="entry name" value="MHD"/>
</dbReference>
<dbReference type="GO" id="GO:0006888">
    <property type="term" value="P:endoplasmic reticulum to Golgi vesicle-mediated transport"/>
    <property type="evidence" value="ECO:0007669"/>
    <property type="project" value="TreeGrafter"/>
</dbReference>
<feature type="region of interest" description="Disordered" evidence="12">
    <location>
        <begin position="159"/>
        <end position="186"/>
    </location>
</feature>
<comment type="subcellular location">
    <subcellularLocation>
        <location evidence="10 11">Cytoplasm</location>
    </subcellularLocation>
    <subcellularLocation>
        <location evidence="10 11">Cytoplasmic vesicle</location>
        <location evidence="10 11">COPI-coated vesicle membrane</location>
        <topology evidence="10 11">Peripheral membrane protein</topology>
        <orientation evidence="10 11">Cytoplasmic side</orientation>
    </subcellularLocation>
    <subcellularLocation>
        <location evidence="10 11">Golgi apparatus membrane</location>
        <topology evidence="10 11">Peripheral membrane protein</topology>
        <orientation evidence="10 11">Cytoplasmic side</orientation>
    </subcellularLocation>
</comment>
<dbReference type="SUPFAM" id="SSF49447">
    <property type="entry name" value="Second domain of Mu2 adaptin subunit (ap50) of ap2 adaptor"/>
    <property type="match status" value="1"/>
</dbReference>
<comment type="caution">
    <text evidence="14">The sequence shown here is derived from an EMBL/GenBank/DDBJ whole genome shotgun (WGS) entry which is preliminary data.</text>
</comment>
<protein>
    <recommendedName>
        <fullName evidence="10">Coatomer subunit delta</fullName>
    </recommendedName>
</protein>
<dbReference type="PANTHER" id="PTHR10121">
    <property type="entry name" value="COATOMER SUBUNIT DELTA"/>
    <property type="match status" value="1"/>
</dbReference>
<dbReference type="FunFam" id="2.60.40.1170:FF:000007">
    <property type="entry name" value="Coatomer subunit delta"/>
    <property type="match status" value="1"/>
</dbReference>
<evidence type="ECO:0000256" key="1">
    <source>
        <dbReference type="ARBA" id="ARBA00010516"/>
    </source>
</evidence>
<keyword evidence="8 10" id="KW-0472">Membrane</keyword>
<feature type="compositionally biased region" description="Basic and acidic residues" evidence="12">
    <location>
        <begin position="159"/>
        <end position="177"/>
    </location>
</feature>
<dbReference type="PROSITE" id="PS51072">
    <property type="entry name" value="MHD"/>
    <property type="match status" value="1"/>
</dbReference>
<evidence type="ECO:0000256" key="2">
    <source>
        <dbReference type="ARBA" id="ARBA00011775"/>
    </source>
</evidence>
<dbReference type="PANTHER" id="PTHR10121:SF0">
    <property type="entry name" value="COATOMER SUBUNIT DELTA"/>
    <property type="match status" value="1"/>
</dbReference>
<dbReference type="EMBL" id="JANBQB010000173">
    <property type="protein sequence ID" value="KAJ1980340.1"/>
    <property type="molecule type" value="Genomic_DNA"/>
</dbReference>
<dbReference type="GO" id="GO:0015031">
    <property type="term" value="P:protein transport"/>
    <property type="evidence" value="ECO:0007669"/>
    <property type="project" value="UniProtKB-KW"/>
</dbReference>
<comment type="function">
    <text evidence="10">The coatomer is a cytosolic protein complex that binds to dilysine motifs and reversibly associates with Golgi non-clathrin-coated vesicles, which further mediate biosynthetic protein transport from the ER, via the Golgi up to the trans Golgi network. Coatomer complex is required for budding from Golgi membranes, and is essential for the retrograde Golgi-to-ER transport of dilysine-tagged proteins.</text>
</comment>
<evidence type="ECO:0000256" key="4">
    <source>
        <dbReference type="ARBA" id="ARBA00022490"/>
    </source>
</evidence>
<dbReference type="InterPro" id="IPR027059">
    <property type="entry name" value="Coatomer_dsu"/>
</dbReference>
<evidence type="ECO:0000256" key="6">
    <source>
        <dbReference type="ARBA" id="ARBA00022927"/>
    </source>
</evidence>
<dbReference type="SUPFAM" id="SSF64356">
    <property type="entry name" value="SNARE-like"/>
    <property type="match status" value="1"/>
</dbReference>
<feature type="domain" description="MHD" evidence="13">
    <location>
        <begin position="276"/>
        <end position="518"/>
    </location>
</feature>
<proteinExistence type="inferred from homology"/>
<dbReference type="InterPro" id="IPR036168">
    <property type="entry name" value="AP2_Mu_C_sf"/>
</dbReference>